<proteinExistence type="inferred from homology"/>
<evidence type="ECO:0000313" key="11">
    <source>
        <dbReference type="EMBL" id="KAK6924311.1"/>
    </source>
</evidence>
<evidence type="ECO:0000256" key="1">
    <source>
        <dbReference type="ARBA" id="ARBA00004370"/>
    </source>
</evidence>
<comment type="caution">
    <text evidence="11">The sequence shown here is derived from an EMBL/GenBank/DDBJ whole genome shotgun (WGS) entry which is preliminary data.</text>
</comment>
<dbReference type="Pfam" id="PF13041">
    <property type="entry name" value="PPR_2"/>
    <property type="match status" value="1"/>
</dbReference>
<comment type="subcellular location">
    <subcellularLocation>
        <location evidence="1">Membrane</location>
    </subcellularLocation>
</comment>
<dbReference type="InterPro" id="IPR002885">
    <property type="entry name" value="PPR_rpt"/>
</dbReference>
<keyword evidence="4" id="KW-0677">Repeat</keyword>
<evidence type="ECO:0000256" key="3">
    <source>
        <dbReference type="ARBA" id="ARBA00022692"/>
    </source>
</evidence>
<feature type="repeat" description="PPR" evidence="7">
    <location>
        <begin position="509"/>
        <end position="543"/>
    </location>
</feature>
<feature type="repeat" description="PPR" evidence="7">
    <location>
        <begin position="433"/>
        <end position="467"/>
    </location>
</feature>
<dbReference type="EMBL" id="JBAMMX010000017">
    <property type="protein sequence ID" value="KAK6924311.1"/>
    <property type="molecule type" value="Genomic_DNA"/>
</dbReference>
<evidence type="ECO:0000256" key="7">
    <source>
        <dbReference type="PROSITE-ProRule" id="PRU00708"/>
    </source>
</evidence>
<evidence type="ECO:0000256" key="5">
    <source>
        <dbReference type="ARBA" id="ARBA00022989"/>
    </source>
</evidence>
<dbReference type="Gene3D" id="1.25.40.10">
    <property type="entry name" value="Tetratricopeptide repeat domain"/>
    <property type="match status" value="1"/>
</dbReference>
<protein>
    <submittedName>
        <fullName evidence="11">Pentatricopeptide repeat</fullName>
    </submittedName>
</protein>
<organism evidence="11 12">
    <name type="scientific">Dillenia turbinata</name>
    <dbReference type="NCBI Taxonomy" id="194707"/>
    <lineage>
        <taxon>Eukaryota</taxon>
        <taxon>Viridiplantae</taxon>
        <taxon>Streptophyta</taxon>
        <taxon>Embryophyta</taxon>
        <taxon>Tracheophyta</taxon>
        <taxon>Spermatophyta</taxon>
        <taxon>Magnoliopsida</taxon>
        <taxon>eudicotyledons</taxon>
        <taxon>Gunneridae</taxon>
        <taxon>Pentapetalae</taxon>
        <taxon>Dilleniales</taxon>
        <taxon>Dilleniaceae</taxon>
        <taxon>Dillenia</taxon>
    </lineage>
</organism>
<dbReference type="Proteomes" id="UP001370490">
    <property type="component" value="Unassembled WGS sequence"/>
</dbReference>
<reference evidence="11 12" key="1">
    <citation type="submission" date="2023-12" db="EMBL/GenBank/DDBJ databases">
        <title>A high-quality genome assembly for Dillenia turbinata (Dilleniales).</title>
        <authorList>
            <person name="Chanderbali A."/>
        </authorList>
    </citation>
    <scope>NUCLEOTIDE SEQUENCE [LARGE SCALE GENOMIC DNA]</scope>
    <source>
        <strain evidence="11">LSX21</strain>
        <tissue evidence="11">Leaf</tissue>
    </source>
</reference>
<dbReference type="PROSITE" id="PS51375">
    <property type="entry name" value="PPR"/>
    <property type="match status" value="2"/>
</dbReference>
<keyword evidence="6 10" id="KW-0472">Membrane</keyword>
<evidence type="ECO:0000256" key="8">
    <source>
        <dbReference type="SAM" id="Coils"/>
    </source>
</evidence>
<evidence type="ECO:0000256" key="4">
    <source>
        <dbReference type="ARBA" id="ARBA00022737"/>
    </source>
</evidence>
<dbReference type="InterPro" id="IPR007749">
    <property type="entry name" value="DUF677"/>
</dbReference>
<keyword evidence="3 10" id="KW-0812">Transmembrane</keyword>
<dbReference type="NCBIfam" id="TIGR00756">
    <property type="entry name" value="PPR"/>
    <property type="match status" value="1"/>
</dbReference>
<dbReference type="AlphaFoldDB" id="A0AAN8V6E4"/>
<evidence type="ECO:0000256" key="6">
    <source>
        <dbReference type="ARBA" id="ARBA00023136"/>
    </source>
</evidence>
<evidence type="ECO:0000256" key="10">
    <source>
        <dbReference type="SAM" id="Phobius"/>
    </source>
</evidence>
<keyword evidence="5 10" id="KW-1133">Transmembrane helix</keyword>
<dbReference type="Pfam" id="PF13812">
    <property type="entry name" value="PPR_3"/>
    <property type="match status" value="1"/>
</dbReference>
<accession>A0AAN8V6E4</accession>
<feature type="compositionally biased region" description="Low complexity" evidence="9">
    <location>
        <begin position="14"/>
        <end position="25"/>
    </location>
</feature>
<dbReference type="InterPro" id="IPR011990">
    <property type="entry name" value="TPR-like_helical_dom_sf"/>
</dbReference>
<dbReference type="Pfam" id="PF05055">
    <property type="entry name" value="DUF677"/>
    <property type="match status" value="1"/>
</dbReference>
<dbReference type="PANTHER" id="PTHR31113:SF32">
    <property type="entry name" value="UPF0496 PLANT-LIKE PROTEIN"/>
    <property type="match status" value="1"/>
</dbReference>
<evidence type="ECO:0000313" key="12">
    <source>
        <dbReference type="Proteomes" id="UP001370490"/>
    </source>
</evidence>
<dbReference type="GO" id="GO:0016020">
    <property type="term" value="C:membrane"/>
    <property type="evidence" value="ECO:0007669"/>
    <property type="project" value="UniProtKB-SubCell"/>
</dbReference>
<sequence>MGTCFSKKSENDASSSLSQQQPQTSAEIDPNSADISSYEDACRLDPELQAFDRNLHERTNRVLNTLAIGVEVRSLSFDSLKEVTGALLEMNQEVVQIVLDCKKDIWKNQELFDLVEEYFENSLQTLDFCTALEKCLKKARDSQLMIHVALQKFTDEEKVENHEVGVDSFVKYSQTLQELRNFKSAGDPFTEEFLTLLKSVYVQQITMLEKLQLNKSKLDKKLKSVKAWRKVSNTIFIFAFVSVFICSVVAAAIAAPPVVTALAAAAVATVGSTGKWFNSLWKGYERELKGRREVISTMQIGTYVTIKDLDSIRVLVDKLEIEIEGLLQNVDFAIREEGAVVFVIDEIKKKLGVFMEAIEELGQHADKCSRDIRRARTVILQRIIRHPNSQGAPKLAAVIMEIMSAPDVFPEEDDAFVCLNLWKETKVNGCRPTVVLYTTYMKILFENDRAEEATEVYKEMLGLGCSPNCYTYMVLMEHLISTGWFILDDFQANVKQRLTKMQEARIQPDKAACNCLIQKCCRAGETWAVFEILRHMKENFLVLCYPVYLEAKETFKIADMGKASMDRTLVLNLLAKQNFIAIDRFISETIDKDAPLDSEMISDIIEANCAHSRADGALMAFEQCEKGLKHWERHILPYLVV</sequence>
<dbReference type="PANTHER" id="PTHR31113">
    <property type="entry name" value="UPF0496 PROTEIN 3-RELATED"/>
    <property type="match status" value="1"/>
</dbReference>
<keyword evidence="8" id="KW-0175">Coiled coil</keyword>
<gene>
    <name evidence="11" type="ORF">RJ641_010511</name>
</gene>
<name>A0AAN8V6E4_9MAGN</name>
<keyword evidence="12" id="KW-1185">Reference proteome</keyword>
<feature type="coiled-coil region" evidence="8">
    <location>
        <begin position="309"/>
        <end position="336"/>
    </location>
</feature>
<evidence type="ECO:0000256" key="2">
    <source>
        <dbReference type="ARBA" id="ARBA00009074"/>
    </source>
</evidence>
<comment type="similarity">
    <text evidence="2">Belongs to the UPF0496 family.</text>
</comment>
<evidence type="ECO:0000256" key="9">
    <source>
        <dbReference type="SAM" id="MobiDB-lite"/>
    </source>
</evidence>
<feature type="region of interest" description="Disordered" evidence="9">
    <location>
        <begin position="1"/>
        <end position="33"/>
    </location>
</feature>
<feature type="transmembrane region" description="Helical" evidence="10">
    <location>
        <begin position="231"/>
        <end position="255"/>
    </location>
</feature>